<evidence type="ECO:0000313" key="2">
    <source>
        <dbReference type="Proteomes" id="UP000789375"/>
    </source>
</evidence>
<dbReference type="AlphaFoldDB" id="A0A9N9DRG8"/>
<accession>A0A9N9DRG8</accession>
<evidence type="ECO:0000313" key="1">
    <source>
        <dbReference type="EMBL" id="CAG8650709.1"/>
    </source>
</evidence>
<keyword evidence="2" id="KW-1185">Reference proteome</keyword>
<reference evidence="1" key="1">
    <citation type="submission" date="2021-06" db="EMBL/GenBank/DDBJ databases">
        <authorList>
            <person name="Kallberg Y."/>
            <person name="Tangrot J."/>
            <person name="Rosling A."/>
        </authorList>
    </citation>
    <scope>NUCLEOTIDE SEQUENCE</scope>
    <source>
        <strain evidence="1">87-6 pot B 2015</strain>
    </source>
</reference>
<name>A0A9N9DRG8_FUNMO</name>
<dbReference type="Proteomes" id="UP000789375">
    <property type="component" value="Unassembled WGS sequence"/>
</dbReference>
<sequence>MGCGVRLQSESKALVVYEVYLYIDYLPDDGEVWQFDGLYPCPVSIDRLALKYFYQENIPTTRNVTGLTDDEEIKVVTKDVNKLKITNKLIRVYKKKLSNIEKKLQTFDYGLYIREYIPILHECGNLKDLLKNAEDEDYDIVF</sequence>
<organism evidence="1 2">
    <name type="scientific">Funneliformis mosseae</name>
    <name type="common">Endomycorrhizal fungus</name>
    <name type="synonym">Glomus mosseae</name>
    <dbReference type="NCBI Taxonomy" id="27381"/>
    <lineage>
        <taxon>Eukaryota</taxon>
        <taxon>Fungi</taxon>
        <taxon>Fungi incertae sedis</taxon>
        <taxon>Mucoromycota</taxon>
        <taxon>Glomeromycotina</taxon>
        <taxon>Glomeromycetes</taxon>
        <taxon>Glomerales</taxon>
        <taxon>Glomeraceae</taxon>
        <taxon>Funneliformis</taxon>
    </lineage>
</organism>
<comment type="caution">
    <text evidence="1">The sequence shown here is derived from an EMBL/GenBank/DDBJ whole genome shotgun (WGS) entry which is preliminary data.</text>
</comment>
<protein>
    <submittedName>
        <fullName evidence="1">16224_t:CDS:1</fullName>
    </submittedName>
</protein>
<dbReference type="EMBL" id="CAJVPP010004483">
    <property type="protein sequence ID" value="CAG8650709.1"/>
    <property type="molecule type" value="Genomic_DNA"/>
</dbReference>
<proteinExistence type="predicted"/>
<gene>
    <name evidence="1" type="ORF">FMOSSE_LOCUS11463</name>
</gene>